<accession>A0AA39ADY1</accession>
<sequence>MGCPPKSLRRVRDEPWENVKGLGGPKDGLNSTVATFSLPLEPTGLDLGPSPAPFKKGPCKRGSPVFFKPNGTSVRPEEDGPIDRQSTGDRVFDPTRIRPTVQSLLS</sequence>
<dbReference type="Proteomes" id="UP001168098">
    <property type="component" value="Unassembled WGS sequence"/>
</dbReference>
<evidence type="ECO:0000313" key="3">
    <source>
        <dbReference type="Proteomes" id="UP001168098"/>
    </source>
</evidence>
<name>A0AA39ADY1_VITRO</name>
<feature type="region of interest" description="Disordered" evidence="1">
    <location>
        <begin position="42"/>
        <end position="106"/>
    </location>
</feature>
<evidence type="ECO:0000256" key="1">
    <source>
        <dbReference type="SAM" id="MobiDB-lite"/>
    </source>
</evidence>
<dbReference type="AlphaFoldDB" id="A0AA39ADY1"/>
<comment type="caution">
    <text evidence="2">The sequence shown here is derived from an EMBL/GenBank/DDBJ whole genome shotgun (WGS) entry which is preliminary data.</text>
</comment>
<feature type="compositionally biased region" description="Basic and acidic residues" evidence="1">
    <location>
        <begin position="75"/>
        <end position="96"/>
    </location>
</feature>
<protein>
    <submittedName>
        <fullName evidence="2">Uncharacterized protein</fullName>
    </submittedName>
</protein>
<reference evidence="2 3" key="1">
    <citation type="journal article" date="2023" name="BMC Biotechnol.">
        <title>Vitis rotundifolia cv Carlos genome sequencing.</title>
        <authorList>
            <person name="Huff M."/>
            <person name="Hulse-Kemp A."/>
            <person name="Scheffler B."/>
            <person name="Youngblood R."/>
            <person name="Simpson S."/>
            <person name="Babiker E."/>
            <person name="Staton M."/>
        </authorList>
    </citation>
    <scope>NUCLEOTIDE SEQUENCE [LARGE SCALE GENOMIC DNA]</scope>
    <source>
        <tissue evidence="2">Leaf</tissue>
    </source>
</reference>
<organism evidence="2 3">
    <name type="scientific">Vitis rotundifolia</name>
    <name type="common">Muscadine grape</name>
    <dbReference type="NCBI Taxonomy" id="103349"/>
    <lineage>
        <taxon>Eukaryota</taxon>
        <taxon>Viridiplantae</taxon>
        <taxon>Streptophyta</taxon>
        <taxon>Embryophyta</taxon>
        <taxon>Tracheophyta</taxon>
        <taxon>Spermatophyta</taxon>
        <taxon>Magnoliopsida</taxon>
        <taxon>eudicotyledons</taxon>
        <taxon>Gunneridae</taxon>
        <taxon>Pentapetalae</taxon>
        <taxon>rosids</taxon>
        <taxon>Vitales</taxon>
        <taxon>Vitaceae</taxon>
        <taxon>Viteae</taxon>
        <taxon>Vitis</taxon>
    </lineage>
</organism>
<feature type="region of interest" description="Disordered" evidence="1">
    <location>
        <begin position="1"/>
        <end position="30"/>
    </location>
</feature>
<dbReference type="EMBL" id="JARBHA010000003">
    <property type="protein sequence ID" value="KAJ9705751.1"/>
    <property type="molecule type" value="Genomic_DNA"/>
</dbReference>
<keyword evidence="3" id="KW-1185">Reference proteome</keyword>
<evidence type="ECO:0000313" key="2">
    <source>
        <dbReference type="EMBL" id="KAJ9705751.1"/>
    </source>
</evidence>
<gene>
    <name evidence="2" type="ORF">PVL29_003717</name>
</gene>
<proteinExistence type="predicted"/>